<sequence>MMNPAFSSWPAFLAMGGYAFYVWLAVAATLLSLVILVAQTLVAHRQLLNAIRRQQARAARLRQGASRLTTTIPPPERDQ</sequence>
<dbReference type="PANTHER" id="PTHR37531:SF1">
    <property type="entry name" value="HEME EXPORTER PROTEIN D"/>
    <property type="match status" value="1"/>
</dbReference>
<evidence type="ECO:0000313" key="13">
    <source>
        <dbReference type="EMBL" id="CRL45759.1"/>
    </source>
</evidence>
<name>A0A193QKN7_SODGM</name>
<evidence type="ECO:0000256" key="2">
    <source>
        <dbReference type="ARBA" id="ARBA00004377"/>
    </source>
</evidence>
<keyword evidence="10 12" id="KW-1133">Transmembrane helix</keyword>
<dbReference type="InterPro" id="IPR052075">
    <property type="entry name" value="Heme_exporter_D"/>
</dbReference>
<reference evidence="13 14" key="1">
    <citation type="submission" date="2015-05" db="EMBL/GenBank/DDBJ databases">
        <authorList>
            <person name="Goodhead I."/>
        </authorList>
    </citation>
    <scope>NUCLEOTIDE SEQUENCE [LARGE SCALE GENOMIC DNA]</scope>
    <source>
        <strain evidence="14">morsitans</strain>
    </source>
</reference>
<proteinExistence type="inferred from homology"/>
<evidence type="ECO:0000256" key="9">
    <source>
        <dbReference type="ARBA" id="ARBA00022748"/>
    </source>
</evidence>
<evidence type="ECO:0000256" key="11">
    <source>
        <dbReference type="ARBA" id="ARBA00023136"/>
    </source>
</evidence>
<keyword evidence="5 12" id="KW-0813">Transport</keyword>
<keyword evidence="9 12" id="KW-0201">Cytochrome c-type biogenesis</keyword>
<evidence type="ECO:0000256" key="1">
    <source>
        <dbReference type="ARBA" id="ARBA00002442"/>
    </source>
</evidence>
<organism evidence="13 14">
    <name type="scientific">Sodalis glossinidius (strain morsitans)</name>
    <dbReference type="NCBI Taxonomy" id="343509"/>
    <lineage>
        <taxon>Bacteria</taxon>
        <taxon>Pseudomonadati</taxon>
        <taxon>Pseudomonadota</taxon>
        <taxon>Gammaproteobacteria</taxon>
        <taxon>Enterobacterales</taxon>
        <taxon>Bruguierivoracaceae</taxon>
        <taxon>Sodalis</taxon>
    </lineage>
</organism>
<dbReference type="GO" id="GO:0015886">
    <property type="term" value="P:heme transport"/>
    <property type="evidence" value="ECO:0007669"/>
    <property type="project" value="InterPro"/>
</dbReference>
<dbReference type="GO" id="GO:0017004">
    <property type="term" value="P:cytochrome complex assembly"/>
    <property type="evidence" value="ECO:0007669"/>
    <property type="project" value="UniProtKB-KW"/>
</dbReference>
<feature type="transmembrane region" description="Helical" evidence="12">
    <location>
        <begin position="20"/>
        <end position="43"/>
    </location>
</feature>
<evidence type="ECO:0000256" key="12">
    <source>
        <dbReference type="RuleBase" id="RU363101"/>
    </source>
</evidence>
<dbReference type="Proteomes" id="UP000245838">
    <property type="component" value="Chromosome sggmmb4_Chromosome"/>
</dbReference>
<dbReference type="EMBL" id="LN854557">
    <property type="protein sequence ID" value="CRL45759.1"/>
    <property type="molecule type" value="Genomic_DNA"/>
</dbReference>
<keyword evidence="11 12" id="KW-0472">Membrane</keyword>
<dbReference type="GO" id="GO:0005886">
    <property type="term" value="C:plasma membrane"/>
    <property type="evidence" value="ECO:0007669"/>
    <property type="project" value="UniProtKB-SubCell"/>
</dbReference>
<keyword evidence="8 12" id="KW-0812">Transmembrane</keyword>
<dbReference type="Pfam" id="PF04995">
    <property type="entry name" value="CcmD"/>
    <property type="match status" value="1"/>
</dbReference>
<evidence type="ECO:0000256" key="10">
    <source>
        <dbReference type="ARBA" id="ARBA00022989"/>
    </source>
</evidence>
<evidence type="ECO:0000256" key="6">
    <source>
        <dbReference type="ARBA" id="ARBA00022475"/>
    </source>
</evidence>
<accession>A0A193QKN7</accession>
<comment type="subcellular location">
    <subcellularLocation>
        <location evidence="2 12">Cell inner membrane</location>
        <topology evidence="2 12">Single-pass membrane protein</topology>
    </subcellularLocation>
</comment>
<dbReference type="AlphaFoldDB" id="A0A193QKN7"/>
<gene>
    <name evidence="13" type="primary">ccmD</name>
    <name evidence="13" type="ORF">SGGMMB4_03794</name>
</gene>
<evidence type="ECO:0000256" key="8">
    <source>
        <dbReference type="ARBA" id="ARBA00022692"/>
    </source>
</evidence>
<dbReference type="GO" id="GO:1903607">
    <property type="term" value="P:cytochrome c biosynthetic process"/>
    <property type="evidence" value="ECO:0007669"/>
    <property type="project" value="TreeGrafter"/>
</dbReference>
<evidence type="ECO:0000256" key="7">
    <source>
        <dbReference type="ARBA" id="ARBA00022519"/>
    </source>
</evidence>
<protein>
    <recommendedName>
        <fullName evidence="4 12">Heme exporter protein D</fullName>
    </recommendedName>
</protein>
<keyword evidence="6 12" id="KW-1003">Cell membrane</keyword>
<evidence type="ECO:0000256" key="4">
    <source>
        <dbReference type="ARBA" id="ARBA00016461"/>
    </source>
</evidence>
<comment type="function">
    <text evidence="1 12">Required for the export of heme to the periplasm for the biogenesis of c-type cytochromes.</text>
</comment>
<dbReference type="PANTHER" id="PTHR37531">
    <property type="entry name" value="HEME EXPORTER PROTEIN D"/>
    <property type="match status" value="1"/>
</dbReference>
<comment type="similarity">
    <text evidence="3 12">Belongs to the CcmD/CycX/HelD family.</text>
</comment>
<evidence type="ECO:0000256" key="3">
    <source>
        <dbReference type="ARBA" id="ARBA00008741"/>
    </source>
</evidence>
<dbReference type="NCBIfam" id="TIGR03141">
    <property type="entry name" value="cytochro_ccmD"/>
    <property type="match status" value="1"/>
</dbReference>
<evidence type="ECO:0000313" key="14">
    <source>
        <dbReference type="Proteomes" id="UP000245838"/>
    </source>
</evidence>
<keyword evidence="7 12" id="KW-0997">Cell inner membrane</keyword>
<evidence type="ECO:0000256" key="5">
    <source>
        <dbReference type="ARBA" id="ARBA00022448"/>
    </source>
</evidence>
<dbReference type="InterPro" id="IPR007078">
    <property type="entry name" value="Haem_export_protD_CcmD"/>
</dbReference>